<dbReference type="VEuPathDB" id="FungiDB:VP01_4699g1"/>
<protein>
    <submittedName>
        <fullName evidence="1">Uncharacterized protein</fullName>
    </submittedName>
</protein>
<dbReference type="EMBL" id="LAVV01009833">
    <property type="protein sequence ID" value="KNZ49919.1"/>
    <property type="molecule type" value="Genomic_DNA"/>
</dbReference>
<comment type="caution">
    <text evidence="1">The sequence shown here is derived from an EMBL/GenBank/DDBJ whole genome shotgun (WGS) entry which is preliminary data.</text>
</comment>
<gene>
    <name evidence="1" type="ORF">VP01_4699g1</name>
</gene>
<accession>A0A0L6UN25</accession>
<keyword evidence="2" id="KW-1185">Reference proteome</keyword>
<dbReference type="Proteomes" id="UP000037035">
    <property type="component" value="Unassembled WGS sequence"/>
</dbReference>
<dbReference type="OrthoDB" id="10654523at2759"/>
<organism evidence="1 2">
    <name type="scientific">Puccinia sorghi</name>
    <dbReference type="NCBI Taxonomy" id="27349"/>
    <lineage>
        <taxon>Eukaryota</taxon>
        <taxon>Fungi</taxon>
        <taxon>Dikarya</taxon>
        <taxon>Basidiomycota</taxon>
        <taxon>Pucciniomycotina</taxon>
        <taxon>Pucciniomycetes</taxon>
        <taxon>Pucciniales</taxon>
        <taxon>Pucciniaceae</taxon>
        <taxon>Puccinia</taxon>
    </lineage>
</organism>
<evidence type="ECO:0000313" key="2">
    <source>
        <dbReference type="Proteomes" id="UP000037035"/>
    </source>
</evidence>
<sequence>MGKTVQLKSRKSMDPPPSEKFRTMHKLVEFVGLWAWNHGYGISKGSSHTTLQKKTFSTACS</sequence>
<name>A0A0L6UN25_9BASI</name>
<dbReference type="AlphaFoldDB" id="A0A0L6UN25"/>
<reference evidence="1 2" key="1">
    <citation type="submission" date="2015-08" db="EMBL/GenBank/DDBJ databases">
        <title>Next Generation Sequencing and Analysis of the Genome of Puccinia sorghi L Schw, the Causal Agent of Maize Common Rust.</title>
        <authorList>
            <person name="Rochi L."/>
            <person name="Burguener G."/>
            <person name="Darino M."/>
            <person name="Turjanski A."/>
            <person name="Kreff E."/>
            <person name="Dieguez M.J."/>
            <person name="Sacco F."/>
        </authorList>
    </citation>
    <scope>NUCLEOTIDE SEQUENCE [LARGE SCALE GENOMIC DNA]</scope>
    <source>
        <strain evidence="1 2">RO10H11247</strain>
    </source>
</reference>
<proteinExistence type="predicted"/>
<evidence type="ECO:0000313" key="1">
    <source>
        <dbReference type="EMBL" id="KNZ49919.1"/>
    </source>
</evidence>